<dbReference type="InterPro" id="IPR004358">
    <property type="entry name" value="Sig_transdc_His_kin-like_C"/>
</dbReference>
<protein>
    <recommendedName>
        <fullName evidence="3">histidine kinase</fullName>
        <ecNumber evidence="3">2.7.13.3</ecNumber>
    </recommendedName>
</protein>
<reference evidence="10" key="1">
    <citation type="submission" date="2014-08" db="EMBL/GenBank/DDBJ databases">
        <authorList>
            <person name="Kubiak A."/>
            <person name="Poehlein A."/>
            <person name="Daniel R."/>
            <person name="Minton N.P."/>
        </authorList>
    </citation>
    <scope>NUCLEOTIDE SEQUENCE</scope>
    <source>
        <strain evidence="10">NCIMB 10696</strain>
    </source>
</reference>
<evidence type="ECO:0000256" key="7">
    <source>
        <dbReference type="ARBA" id="ARBA00023012"/>
    </source>
</evidence>
<comment type="catalytic activity">
    <reaction evidence="1">
        <text>ATP + protein L-histidine = ADP + protein N-phospho-L-histidine.</text>
        <dbReference type="EC" id="2.7.13.3"/>
    </reaction>
</comment>
<dbReference type="GeneID" id="92937942"/>
<dbReference type="CDD" id="cd00075">
    <property type="entry name" value="HATPase"/>
    <property type="match status" value="1"/>
</dbReference>
<dbReference type="InterPro" id="IPR036097">
    <property type="entry name" value="HisK_dim/P_sf"/>
</dbReference>
<proteinExistence type="predicted"/>
<keyword evidence="6 11" id="KW-0418">Kinase</keyword>
<keyword evidence="7" id="KW-0902">Two-component regulatory system</keyword>
<feature type="transmembrane region" description="Helical" evidence="8">
    <location>
        <begin position="163"/>
        <end position="187"/>
    </location>
</feature>
<dbReference type="EMBL" id="SXCS01000008">
    <property type="protein sequence ID" value="NFR62584.1"/>
    <property type="molecule type" value="Genomic_DNA"/>
</dbReference>
<keyword evidence="8" id="KW-0472">Membrane</keyword>
<dbReference type="CDD" id="cd00082">
    <property type="entry name" value="HisKA"/>
    <property type="match status" value="1"/>
</dbReference>
<dbReference type="Proteomes" id="UP000486601">
    <property type="component" value="Unassembled WGS sequence"/>
</dbReference>
<reference evidence="10 12" key="2">
    <citation type="journal article" date="2015" name="PLoS ONE">
        <title>A universal mariner transposon system for forward genetic studies in the genus clostridium.</title>
        <authorList>
            <person name="Zhang Y."/>
            <person name="Grosse-Honebrink A."/>
            <person name="Minton N.P."/>
        </authorList>
    </citation>
    <scope>NUCLEOTIDE SEQUENCE [LARGE SCALE GENOMIC DNA]</scope>
    <source>
        <strain evidence="10 12">NCIMB 10696</strain>
    </source>
</reference>
<dbReference type="InterPro" id="IPR036890">
    <property type="entry name" value="HATPase_C_sf"/>
</dbReference>
<dbReference type="SUPFAM" id="SSF55874">
    <property type="entry name" value="ATPase domain of HSP90 chaperone/DNA topoisomerase II/histidine kinase"/>
    <property type="match status" value="1"/>
</dbReference>
<dbReference type="InterPro" id="IPR005467">
    <property type="entry name" value="His_kinase_dom"/>
</dbReference>
<dbReference type="GO" id="GO:0004721">
    <property type="term" value="F:phosphoprotein phosphatase activity"/>
    <property type="evidence" value="ECO:0007669"/>
    <property type="project" value="TreeGrafter"/>
</dbReference>
<dbReference type="PRINTS" id="PR00344">
    <property type="entry name" value="BCTRLSENSOR"/>
</dbReference>
<dbReference type="Pfam" id="PF00512">
    <property type="entry name" value="HisKA"/>
    <property type="match status" value="1"/>
</dbReference>
<evidence type="ECO:0000313" key="13">
    <source>
        <dbReference type="Proteomes" id="UP000486601"/>
    </source>
</evidence>
<reference evidence="11 13" key="3">
    <citation type="submission" date="2019-04" db="EMBL/GenBank/DDBJ databases">
        <title>Genome sequencing of Clostridium botulinum Groups I-IV and Clostridium butyricum.</title>
        <authorList>
            <person name="Brunt J."/>
            <person name="Van Vliet A.H.M."/>
            <person name="Stringer S.C."/>
            <person name="Carter A.T."/>
            <person name="Peck M.W."/>
        </authorList>
    </citation>
    <scope>NUCLEOTIDE SEQUENCE [LARGE SCALE GENOMIC DNA]</scope>
    <source>
        <strain evidence="11 13">IFR 18/108</strain>
    </source>
</reference>
<organism evidence="11 13">
    <name type="scientific">Clostridium sporogenes</name>
    <dbReference type="NCBI Taxonomy" id="1509"/>
    <lineage>
        <taxon>Bacteria</taxon>
        <taxon>Bacillati</taxon>
        <taxon>Bacillota</taxon>
        <taxon>Clostridia</taxon>
        <taxon>Eubacteriales</taxon>
        <taxon>Clostridiaceae</taxon>
        <taxon>Clostridium</taxon>
    </lineage>
</organism>
<dbReference type="GO" id="GO:0005886">
    <property type="term" value="C:plasma membrane"/>
    <property type="evidence" value="ECO:0007669"/>
    <property type="project" value="TreeGrafter"/>
</dbReference>
<dbReference type="PANTHER" id="PTHR45453:SF1">
    <property type="entry name" value="PHOSPHATE REGULON SENSOR PROTEIN PHOR"/>
    <property type="match status" value="1"/>
</dbReference>
<evidence type="ECO:0000313" key="12">
    <source>
        <dbReference type="Proteomes" id="UP000033052"/>
    </source>
</evidence>
<evidence type="ECO:0000256" key="4">
    <source>
        <dbReference type="ARBA" id="ARBA00022553"/>
    </source>
</evidence>
<evidence type="ECO:0000256" key="2">
    <source>
        <dbReference type="ARBA" id="ARBA00004370"/>
    </source>
</evidence>
<evidence type="ECO:0000256" key="8">
    <source>
        <dbReference type="SAM" id="Phobius"/>
    </source>
</evidence>
<evidence type="ECO:0000259" key="9">
    <source>
        <dbReference type="PROSITE" id="PS50109"/>
    </source>
</evidence>
<keyword evidence="8" id="KW-1133">Transmembrane helix</keyword>
<dbReference type="GO" id="GO:0000155">
    <property type="term" value="F:phosphorelay sensor kinase activity"/>
    <property type="evidence" value="ECO:0007669"/>
    <property type="project" value="InterPro"/>
</dbReference>
<keyword evidence="4" id="KW-0597">Phosphoprotein</keyword>
<dbReference type="InterPro" id="IPR003661">
    <property type="entry name" value="HisK_dim/P_dom"/>
</dbReference>
<dbReference type="SUPFAM" id="SSF47384">
    <property type="entry name" value="Homodimeric domain of signal transducing histidine kinase"/>
    <property type="match status" value="1"/>
</dbReference>
<feature type="transmembrane region" description="Helical" evidence="8">
    <location>
        <begin position="15"/>
        <end position="39"/>
    </location>
</feature>
<accession>A0A7X5SZ74</accession>
<dbReference type="Gene3D" id="3.30.565.10">
    <property type="entry name" value="Histidine kinase-like ATPase, C-terminal domain"/>
    <property type="match status" value="1"/>
</dbReference>
<keyword evidence="8" id="KW-0812">Transmembrane</keyword>
<dbReference type="SMART" id="SM00388">
    <property type="entry name" value="HisKA"/>
    <property type="match status" value="1"/>
</dbReference>
<dbReference type="EMBL" id="CP009225">
    <property type="protein sequence ID" value="AKC61933.1"/>
    <property type="molecule type" value="Genomic_DNA"/>
</dbReference>
<evidence type="ECO:0000256" key="3">
    <source>
        <dbReference type="ARBA" id="ARBA00012438"/>
    </source>
</evidence>
<feature type="domain" description="Histidine kinase" evidence="9">
    <location>
        <begin position="254"/>
        <end position="470"/>
    </location>
</feature>
<dbReference type="Pfam" id="PF02518">
    <property type="entry name" value="HATPase_c"/>
    <property type="match status" value="1"/>
</dbReference>
<dbReference type="PROSITE" id="PS50109">
    <property type="entry name" value="HIS_KIN"/>
    <property type="match status" value="1"/>
</dbReference>
<evidence type="ECO:0000256" key="6">
    <source>
        <dbReference type="ARBA" id="ARBA00022777"/>
    </source>
</evidence>
<dbReference type="AlphaFoldDB" id="A0A7X5SZ74"/>
<dbReference type="RefSeq" id="WP_003490350.1">
    <property type="nucleotide sequence ID" value="NZ_CP009225.1"/>
</dbReference>
<evidence type="ECO:0000313" key="11">
    <source>
        <dbReference type="EMBL" id="NFR62584.1"/>
    </source>
</evidence>
<evidence type="ECO:0000313" key="10">
    <source>
        <dbReference type="EMBL" id="AKC61933.1"/>
    </source>
</evidence>
<dbReference type="SMART" id="SM00387">
    <property type="entry name" value="HATPase_c"/>
    <property type="match status" value="1"/>
</dbReference>
<gene>
    <name evidence="10" type="ORF">CLSPO_c12130</name>
    <name evidence="11" type="ORF">FDF70_14105</name>
</gene>
<evidence type="ECO:0000256" key="1">
    <source>
        <dbReference type="ARBA" id="ARBA00000085"/>
    </source>
</evidence>
<dbReference type="InterPro" id="IPR050351">
    <property type="entry name" value="BphY/WalK/GraS-like"/>
</dbReference>
<sequence length="470" mass="54713">MKFINRNKWTITRTFLAAFLIVITLTFVINCVLIFSSVIETSKISLDNPEDFTIEFSKYISYKNNIPYVEEEGKEELIKKAAWIQILDEDFKEKYSFHKPKVAPKRYNPITLMHGYKYDIGYYSIFIGESKNNHKTYSYIVGFPLENIAKHTLVFSPFMVKKIISGGILFLLCINILIAIIVAYLFFATKMGKPLERIIQGIKELSEGNYEKYYKEEGIYREVFVSLNKLNKILNENKLQRKELDKMRDNWITSISHDVKTPLSSIKGYSEIMKKPDYSFSPSEVKEYSSIIWKKASYIQALIEELNLTYKLKNKLFLVNKSKTNMVNMLQNIIIEILNHPMYSKRNLNFHYQKEIVMGFVDEVLLKRALTNLIFNAIIHNDEKVKVDILIYEKDNSIYILIKDTGKGISKEDLPYIFERYYRGTNTSSSNEGSGLGMAIAKQIIDIHRGEIYIESKLDVGTDITIILNK</sequence>
<evidence type="ECO:0000256" key="5">
    <source>
        <dbReference type="ARBA" id="ARBA00022679"/>
    </source>
</evidence>
<dbReference type="KEGG" id="cld:CLSPO_c12130"/>
<comment type="subcellular location">
    <subcellularLocation>
        <location evidence="2">Membrane</location>
    </subcellularLocation>
</comment>
<dbReference type="InterPro" id="IPR003594">
    <property type="entry name" value="HATPase_dom"/>
</dbReference>
<dbReference type="Proteomes" id="UP000033052">
    <property type="component" value="Chromosome"/>
</dbReference>
<keyword evidence="5" id="KW-0808">Transferase</keyword>
<dbReference type="GO" id="GO:0016036">
    <property type="term" value="P:cellular response to phosphate starvation"/>
    <property type="evidence" value="ECO:0007669"/>
    <property type="project" value="TreeGrafter"/>
</dbReference>
<dbReference type="Gene3D" id="1.10.287.130">
    <property type="match status" value="1"/>
</dbReference>
<name>A0A7X5SZ74_CLOSG</name>
<dbReference type="PANTHER" id="PTHR45453">
    <property type="entry name" value="PHOSPHATE REGULON SENSOR PROTEIN PHOR"/>
    <property type="match status" value="1"/>
</dbReference>
<dbReference type="EC" id="2.7.13.3" evidence="3"/>